<reference evidence="4 5" key="1">
    <citation type="submission" date="2015-05" db="EMBL/GenBank/DDBJ databases">
        <title>Distinctive expansion of gene families associated with plant cell wall degradation and secondary metabolism in the genomes of grapevine trunk pathogens.</title>
        <authorList>
            <person name="Lawrence D.P."/>
            <person name="Travadon R."/>
            <person name="Rolshausen P.E."/>
            <person name="Baumgartner K."/>
        </authorList>
    </citation>
    <scope>NUCLEOTIDE SEQUENCE [LARGE SCALE GENOMIC DNA]</scope>
    <source>
        <strain evidence="4">UCRPC4</strain>
    </source>
</reference>
<dbReference type="SUPFAM" id="SSF51161">
    <property type="entry name" value="Trimeric LpxA-like enzymes"/>
    <property type="match status" value="1"/>
</dbReference>
<evidence type="ECO:0000256" key="2">
    <source>
        <dbReference type="ARBA" id="ARBA00022679"/>
    </source>
</evidence>
<dbReference type="PANTHER" id="PTHR23416">
    <property type="entry name" value="SIALIC ACID SYNTHASE-RELATED"/>
    <property type="match status" value="1"/>
</dbReference>
<dbReference type="InterPro" id="IPR051159">
    <property type="entry name" value="Hexapeptide_acetyltransf"/>
</dbReference>
<dbReference type="CDD" id="cd03357">
    <property type="entry name" value="LbH_MAT_GAT"/>
    <property type="match status" value="1"/>
</dbReference>
<dbReference type="GO" id="GO:0016407">
    <property type="term" value="F:acetyltransferase activity"/>
    <property type="evidence" value="ECO:0007669"/>
    <property type="project" value="InterPro"/>
</dbReference>
<evidence type="ECO:0000256" key="1">
    <source>
        <dbReference type="ARBA" id="ARBA00007274"/>
    </source>
</evidence>
<dbReference type="Pfam" id="PF00132">
    <property type="entry name" value="Hexapep"/>
    <property type="match status" value="1"/>
</dbReference>
<keyword evidence="5" id="KW-1185">Reference proteome</keyword>
<accession>A0A0G2H6P7</accession>
<dbReference type="InterPro" id="IPR024688">
    <property type="entry name" value="Mac_dom"/>
</dbReference>
<dbReference type="OrthoDB" id="25818at2759"/>
<dbReference type="PROSITE" id="PS00101">
    <property type="entry name" value="HEXAPEP_TRANSFERASES"/>
    <property type="match status" value="1"/>
</dbReference>
<comment type="caution">
    <text evidence="4">The sequence shown here is derived from an EMBL/GenBank/DDBJ whole genome shotgun (WGS) entry which is preliminary data.</text>
</comment>
<keyword evidence="2" id="KW-0808">Transferase</keyword>
<feature type="domain" description="Maltose/galactoside acetyltransferase" evidence="3">
    <location>
        <begin position="12"/>
        <end position="66"/>
    </location>
</feature>
<dbReference type="Proteomes" id="UP000053317">
    <property type="component" value="Unassembled WGS sequence"/>
</dbReference>
<dbReference type="PANTHER" id="PTHR23416:SF54">
    <property type="entry name" value="ACETYLTRANSFERASE, CYSE_LACA_LPXA_NODL FAMILY (AFU_ORTHOLOGUE AFUA_2G08430)-RELATED"/>
    <property type="match status" value="1"/>
</dbReference>
<evidence type="ECO:0000313" key="5">
    <source>
        <dbReference type="Proteomes" id="UP000053317"/>
    </source>
</evidence>
<organism evidence="4 5">
    <name type="scientific">Phaeomoniella chlamydospora</name>
    <name type="common">Phaeoacremonium chlamydosporum</name>
    <dbReference type="NCBI Taxonomy" id="158046"/>
    <lineage>
        <taxon>Eukaryota</taxon>
        <taxon>Fungi</taxon>
        <taxon>Dikarya</taxon>
        <taxon>Ascomycota</taxon>
        <taxon>Pezizomycotina</taxon>
        <taxon>Eurotiomycetes</taxon>
        <taxon>Chaetothyriomycetidae</taxon>
        <taxon>Phaeomoniellales</taxon>
        <taxon>Phaeomoniellaceae</taxon>
        <taxon>Phaeomoniella</taxon>
    </lineage>
</organism>
<sequence>MDLKKIDPEENRAKMARGDLYYAFTPNLTADRMKCQEACRRFNNAGDVSLRRQFEMLKDILGDETPLPPRASNPEVDEALFFNFPRIQPPVIMDYGKNVKLGEGVFLNCNTTMIDTCTISIGARTLAGPNCSFYSGSHPLDPAVRNGIKGPETGKPITIGEDCWLGGNVIILPGVTLGRGVTIGAGSVVTKDVPAYHVAAGNPARIIRKIETPLATESQTKIL</sequence>
<dbReference type="SMART" id="SM01266">
    <property type="entry name" value="Mac"/>
    <property type="match status" value="1"/>
</dbReference>
<comment type="similarity">
    <text evidence="1">Belongs to the transferase hexapeptide repeat family.</text>
</comment>
<dbReference type="AlphaFoldDB" id="A0A0G2H6P7"/>
<dbReference type="GO" id="GO:0008374">
    <property type="term" value="F:O-acyltransferase activity"/>
    <property type="evidence" value="ECO:0007669"/>
    <property type="project" value="TreeGrafter"/>
</dbReference>
<dbReference type="Pfam" id="PF12464">
    <property type="entry name" value="Mac"/>
    <property type="match status" value="1"/>
</dbReference>
<evidence type="ECO:0000259" key="3">
    <source>
        <dbReference type="SMART" id="SM01266"/>
    </source>
</evidence>
<protein>
    <recommendedName>
        <fullName evidence="3">Maltose/galactoside acetyltransferase domain-containing protein</fullName>
    </recommendedName>
</protein>
<reference evidence="4 5" key="2">
    <citation type="submission" date="2015-05" db="EMBL/GenBank/DDBJ databases">
        <authorList>
            <person name="Morales-Cruz A."/>
            <person name="Amrine K.C."/>
            <person name="Cantu D."/>
        </authorList>
    </citation>
    <scope>NUCLEOTIDE SEQUENCE [LARGE SCALE GENOMIC DNA]</scope>
    <source>
        <strain evidence="4">UCRPC4</strain>
    </source>
</reference>
<dbReference type="InterPro" id="IPR011004">
    <property type="entry name" value="Trimer_LpxA-like_sf"/>
</dbReference>
<dbReference type="InterPro" id="IPR018357">
    <property type="entry name" value="Hexapep_transf_CS"/>
</dbReference>
<proteinExistence type="inferred from homology"/>
<name>A0A0G2H6P7_PHACM</name>
<dbReference type="Gene3D" id="2.160.10.10">
    <property type="entry name" value="Hexapeptide repeat proteins"/>
    <property type="match status" value="1"/>
</dbReference>
<dbReference type="EMBL" id="LCWF01000060">
    <property type="protein sequence ID" value="KKY24360.1"/>
    <property type="molecule type" value="Genomic_DNA"/>
</dbReference>
<dbReference type="InterPro" id="IPR001451">
    <property type="entry name" value="Hexapep"/>
</dbReference>
<gene>
    <name evidence="4" type="ORF">UCRPC4_g02470</name>
</gene>
<evidence type="ECO:0000313" key="4">
    <source>
        <dbReference type="EMBL" id="KKY24360.1"/>
    </source>
</evidence>